<dbReference type="Proteomes" id="UP000068382">
    <property type="component" value="Unassembled WGS sequence"/>
</dbReference>
<organism evidence="2 3">
    <name type="scientific">Tritonibacter horizontis</name>
    <dbReference type="NCBI Taxonomy" id="1768241"/>
    <lineage>
        <taxon>Bacteria</taxon>
        <taxon>Pseudomonadati</taxon>
        <taxon>Pseudomonadota</taxon>
        <taxon>Alphaproteobacteria</taxon>
        <taxon>Rhodobacterales</taxon>
        <taxon>Paracoccaceae</taxon>
        <taxon>Tritonibacter</taxon>
    </lineage>
</organism>
<dbReference type="AlphaFoldDB" id="A0A132BZQ9"/>
<evidence type="ECO:0000313" key="2">
    <source>
        <dbReference type="EMBL" id="KUP93831.1"/>
    </source>
</evidence>
<dbReference type="InterPro" id="IPR020308">
    <property type="entry name" value="Uncharacterised_Ynq1"/>
</dbReference>
<reference evidence="2 3" key="1">
    <citation type="submission" date="2015-12" db="EMBL/GenBank/DDBJ databases">
        <title>Genome sequence of the marine Rhodobacteraceae strain O3.65, Candidatus Tritonibacter horizontis.</title>
        <authorList>
            <person name="Poehlein A."/>
            <person name="Giebel H.A."/>
            <person name="Voget S."/>
            <person name="Brinkhoff T."/>
        </authorList>
    </citation>
    <scope>NUCLEOTIDE SEQUENCE [LARGE SCALE GENOMIC DNA]</scope>
    <source>
        <strain evidence="2 3">O3.65</strain>
    </source>
</reference>
<keyword evidence="3" id="KW-1185">Reference proteome</keyword>
<feature type="transmembrane region" description="Helical" evidence="1">
    <location>
        <begin position="17"/>
        <end position="39"/>
    </location>
</feature>
<keyword evidence="1" id="KW-0472">Membrane</keyword>
<keyword evidence="1" id="KW-1133">Transmembrane helix</keyword>
<keyword evidence="1" id="KW-0812">Transmembrane</keyword>
<comment type="caution">
    <text evidence="2">The sequence shown here is derived from an EMBL/GenBank/DDBJ whole genome shotgun (WGS) entry which is preliminary data.</text>
</comment>
<dbReference type="EMBL" id="LPUY01000041">
    <property type="protein sequence ID" value="KUP93831.1"/>
    <property type="molecule type" value="Genomic_DNA"/>
</dbReference>
<name>A0A132BZQ9_9RHOB</name>
<gene>
    <name evidence="2" type="ORF">TRIHO_13230</name>
</gene>
<sequence>MDADAQDKAIAAKGRHAALVIAGTMVAWLILSLFVGPAIGLPGRYALLFDFAALAGMVYAAINIFQLWRLRQATEQKNQR</sequence>
<dbReference type="OrthoDB" id="7658896at2"/>
<dbReference type="RefSeq" id="WP_068241577.1">
    <property type="nucleotide sequence ID" value="NZ_LPUY01000041.1"/>
</dbReference>
<feature type="transmembrane region" description="Helical" evidence="1">
    <location>
        <begin position="45"/>
        <end position="68"/>
    </location>
</feature>
<accession>A0A132BZQ9</accession>
<evidence type="ECO:0000313" key="3">
    <source>
        <dbReference type="Proteomes" id="UP000068382"/>
    </source>
</evidence>
<dbReference type="PATRIC" id="fig|1768241.3.peg.1388"/>
<proteinExistence type="predicted"/>
<evidence type="ECO:0000256" key="1">
    <source>
        <dbReference type="SAM" id="Phobius"/>
    </source>
</evidence>
<protein>
    <submittedName>
        <fullName evidence="2">Uncharacterized protein</fullName>
    </submittedName>
</protein>
<dbReference type="Pfam" id="PF17272">
    <property type="entry name" value="DUF5337"/>
    <property type="match status" value="1"/>
</dbReference>